<evidence type="ECO:0000313" key="2">
    <source>
        <dbReference type="Proteomes" id="UP000693672"/>
    </source>
</evidence>
<comment type="caution">
    <text evidence="1">The sequence shown here is derived from an EMBL/GenBank/DDBJ whole genome shotgun (WGS) entry which is preliminary data.</text>
</comment>
<dbReference type="Proteomes" id="UP000693672">
    <property type="component" value="Unassembled WGS sequence"/>
</dbReference>
<organism evidence="1 2">
    <name type="scientific">Paenibacillus solanacearum</name>
    <dbReference type="NCBI Taxonomy" id="2048548"/>
    <lineage>
        <taxon>Bacteria</taxon>
        <taxon>Bacillati</taxon>
        <taxon>Bacillota</taxon>
        <taxon>Bacilli</taxon>
        <taxon>Bacillales</taxon>
        <taxon>Paenibacillaceae</taxon>
        <taxon>Paenibacillus</taxon>
    </lineage>
</organism>
<dbReference type="EMBL" id="CAJVAS010000011">
    <property type="protein sequence ID" value="CAG7627228.1"/>
    <property type="molecule type" value="Genomic_DNA"/>
</dbReference>
<dbReference type="AlphaFoldDB" id="A0A916NIZ6"/>
<name>A0A916NIZ6_9BACL</name>
<keyword evidence="2" id="KW-1185">Reference proteome</keyword>
<protein>
    <submittedName>
        <fullName evidence="1">Uncharacterized protein</fullName>
    </submittedName>
</protein>
<gene>
    <name evidence="1" type="ORF">PAESOLCIP111_02894</name>
</gene>
<evidence type="ECO:0000313" key="1">
    <source>
        <dbReference type="EMBL" id="CAG7627228.1"/>
    </source>
</evidence>
<accession>A0A916NIZ6</accession>
<proteinExistence type="predicted"/>
<reference evidence="1" key="1">
    <citation type="submission" date="2021-06" db="EMBL/GenBank/DDBJ databases">
        <authorList>
            <person name="Criscuolo A."/>
        </authorList>
    </citation>
    <scope>NUCLEOTIDE SEQUENCE</scope>
    <source>
        <strain evidence="1">CIP111600</strain>
    </source>
</reference>
<sequence>MAMYESLRLELEQLIAELKQKETAAVYTVPQEAIHAVKKAKHLEKLLLDLLDVVAGGGGIDIRGVIRREFGLSKELIDRMDRWTAYGKELFEDELHEAIDRADIRAGKQHLFFAGPVSKQVLAEALERLKQLAHAAIRRQFRPDSAGSDVYVTMLEQALRFYKLPATQPDSGMSRYRLLIASGRLYAMAGGDIAIAADLKACVKAWYQSGPHTFLEQREWYLSYEHVPEYLYALTTDQIRRLQEEFIAQISEAFAAVKAVPTLDRAELLKKTLEAVISWADAAGPEG</sequence>